<feature type="transmembrane region" description="Helical" evidence="6">
    <location>
        <begin position="156"/>
        <end position="179"/>
    </location>
</feature>
<evidence type="ECO:0000256" key="4">
    <source>
        <dbReference type="ARBA" id="ARBA00022989"/>
    </source>
</evidence>
<keyword evidence="4 6" id="KW-1133">Transmembrane helix</keyword>
<comment type="similarity">
    <text evidence="6">Belongs to the insect chemoreceptor superfamily. Gustatory receptor (GR) family.</text>
</comment>
<dbReference type="GO" id="GO:0050909">
    <property type="term" value="P:sensory perception of taste"/>
    <property type="evidence" value="ECO:0007669"/>
    <property type="project" value="InterPro"/>
</dbReference>
<dbReference type="GO" id="GO:0007165">
    <property type="term" value="P:signal transduction"/>
    <property type="evidence" value="ECO:0007669"/>
    <property type="project" value="UniProtKB-KW"/>
</dbReference>
<feature type="transmembrane region" description="Helical" evidence="6">
    <location>
        <begin position="291"/>
        <end position="310"/>
    </location>
</feature>
<keyword evidence="7" id="KW-1185">Reference proteome</keyword>
<dbReference type="Proteomes" id="UP000515180">
    <property type="component" value="Unplaced"/>
</dbReference>
<evidence type="ECO:0000256" key="1">
    <source>
        <dbReference type="ARBA" id="ARBA00004651"/>
    </source>
</evidence>
<dbReference type="RefSeq" id="XP_024225931.1">
    <property type="nucleotide sequence ID" value="XM_024370163.2"/>
</dbReference>
<feature type="transmembrane region" description="Helical" evidence="6">
    <location>
        <begin position="322"/>
        <end position="342"/>
    </location>
</feature>
<proteinExistence type="inferred from homology"/>
<comment type="function">
    <text evidence="6">Gustatory receptor which mediates acceptance or avoidance behavior, depending on its substrates.</text>
</comment>
<keyword evidence="6" id="KW-0807">Transducer</keyword>
<feature type="transmembrane region" description="Helical" evidence="6">
    <location>
        <begin position="128"/>
        <end position="150"/>
    </location>
</feature>
<dbReference type="OrthoDB" id="7547218at2759"/>
<keyword evidence="3 6" id="KW-0812">Transmembrane</keyword>
<feature type="transmembrane region" description="Helical" evidence="6">
    <location>
        <begin position="74"/>
        <end position="92"/>
    </location>
</feature>
<organism evidence="7 8">
    <name type="scientific">Bombus impatiens</name>
    <name type="common">Bumblebee</name>
    <dbReference type="NCBI Taxonomy" id="132113"/>
    <lineage>
        <taxon>Eukaryota</taxon>
        <taxon>Metazoa</taxon>
        <taxon>Ecdysozoa</taxon>
        <taxon>Arthropoda</taxon>
        <taxon>Hexapoda</taxon>
        <taxon>Insecta</taxon>
        <taxon>Pterygota</taxon>
        <taxon>Neoptera</taxon>
        <taxon>Endopterygota</taxon>
        <taxon>Hymenoptera</taxon>
        <taxon>Apocrita</taxon>
        <taxon>Aculeata</taxon>
        <taxon>Apoidea</taxon>
        <taxon>Anthophila</taxon>
        <taxon>Apidae</taxon>
        <taxon>Bombus</taxon>
        <taxon>Pyrobombus</taxon>
    </lineage>
</organism>
<gene>
    <name evidence="8" type="primary">LOC112213459</name>
</gene>
<dbReference type="GeneID" id="112213459"/>
<keyword evidence="2 6" id="KW-1003">Cell membrane</keyword>
<evidence type="ECO:0000256" key="5">
    <source>
        <dbReference type="ARBA" id="ARBA00023136"/>
    </source>
</evidence>
<name>A0A6P6FGG8_BOMIM</name>
<evidence type="ECO:0000256" key="2">
    <source>
        <dbReference type="ARBA" id="ARBA00022475"/>
    </source>
</evidence>
<sequence length="451" mass="52819">MNNYKATTKIITILNTIAILRNFIDPVKHKFKFICSWILTTFLVVVFPPIIIYIQMNDIKQHMAYNIESVTYMFQYIIHDLGYISIVIIGQYQSKNAMTLIERIDKVDKIFKELGIEIEYRSLFRHMMIVGSFWLLNAVIIFALFTKMLIQRSALYTIAFLIFIYCYITNAQSIILYDYNTAVYWLGSRFKNINQLMETFVLKNSQVETEDPDTETIFEPSHNFRNRFELDDWLSERTVKVLQVNSTNNTRKLKQRSLSDDKIRLLQRIRFAHLQVCNISKMVNQIFNAQILIYTTVILLNCSISVYSLYMHFSRPSTSTISIELIMMYVLNNVLAALKIPLMSYDCENTMRQANKTIGLLHACPVDGGNAELIEEILQFSWQISYTQLERTKSVHYILNYGSVRYCLNFVISYLVIMVQWSQHLIKKDSIIITNKTTTFQTLQENTSIVV</sequence>
<evidence type="ECO:0000256" key="6">
    <source>
        <dbReference type="RuleBase" id="RU363108"/>
    </source>
</evidence>
<comment type="subcellular location">
    <subcellularLocation>
        <location evidence="1 6">Cell membrane</location>
        <topology evidence="1 6">Multi-pass membrane protein</topology>
    </subcellularLocation>
</comment>
<dbReference type="Pfam" id="PF08395">
    <property type="entry name" value="7tm_7"/>
    <property type="match status" value="1"/>
</dbReference>
<dbReference type="AlphaFoldDB" id="A0A6P6FGG8"/>
<feature type="transmembrane region" description="Helical" evidence="6">
    <location>
        <begin position="31"/>
        <end position="54"/>
    </location>
</feature>
<keyword evidence="6" id="KW-0675">Receptor</keyword>
<comment type="caution">
    <text evidence="6">Lacks conserved residue(s) required for the propagation of feature annotation.</text>
</comment>
<evidence type="ECO:0000256" key="3">
    <source>
        <dbReference type="ARBA" id="ARBA00022692"/>
    </source>
</evidence>
<dbReference type="GO" id="GO:0005886">
    <property type="term" value="C:plasma membrane"/>
    <property type="evidence" value="ECO:0007669"/>
    <property type="project" value="UniProtKB-SubCell"/>
</dbReference>
<dbReference type="KEGG" id="bim:112213459"/>
<dbReference type="InterPro" id="IPR013604">
    <property type="entry name" value="7TM_chemorcpt"/>
</dbReference>
<evidence type="ECO:0000313" key="7">
    <source>
        <dbReference type="Proteomes" id="UP000515180"/>
    </source>
</evidence>
<evidence type="ECO:0000313" key="8">
    <source>
        <dbReference type="RefSeq" id="XP_024225931.1"/>
    </source>
</evidence>
<accession>A0A6P6FGG8</accession>
<reference evidence="8" key="1">
    <citation type="submission" date="2025-08" db="UniProtKB">
        <authorList>
            <consortium name="RefSeq"/>
        </authorList>
    </citation>
    <scope>IDENTIFICATION</scope>
</reference>
<keyword evidence="5 6" id="KW-0472">Membrane</keyword>
<protein>
    <recommendedName>
        <fullName evidence="6">Gustatory receptor</fullName>
    </recommendedName>
</protein>